<comment type="cofactor">
    <cofactor evidence="11">
        <name>[4Fe-4S] cluster</name>
        <dbReference type="ChEBI" id="CHEBI:49883"/>
    </cofactor>
    <text evidence="11">Binds 1 [4Fe-4S] cluster per subunit. Following nitrosylation of the [4Fe-4S] cluster binds 1 [4Fe-8(NO)] cluster per subunit.</text>
</comment>
<dbReference type="Pfam" id="PF02467">
    <property type="entry name" value="Whib"/>
    <property type="match status" value="1"/>
</dbReference>
<evidence type="ECO:0000256" key="1">
    <source>
        <dbReference type="ARBA" id="ARBA00004496"/>
    </source>
</evidence>
<keyword evidence="7 11" id="KW-0805">Transcription regulation</keyword>
<dbReference type="PROSITE" id="PS51674">
    <property type="entry name" value="4FE4S_WBL"/>
    <property type="match status" value="1"/>
</dbReference>
<dbReference type="PANTHER" id="PTHR38839">
    <property type="entry name" value="TRANSCRIPTIONAL REGULATOR WHID-RELATED"/>
    <property type="match status" value="1"/>
</dbReference>
<evidence type="ECO:0000256" key="10">
    <source>
        <dbReference type="ARBA" id="ARBA00023163"/>
    </source>
</evidence>
<dbReference type="GO" id="GO:0035731">
    <property type="term" value="F:dinitrosyl-iron complex binding"/>
    <property type="evidence" value="ECO:0007669"/>
    <property type="project" value="UniProtKB-UniRule"/>
</dbReference>
<dbReference type="EMBL" id="LFOE01000001">
    <property type="protein sequence ID" value="OBY33430.1"/>
    <property type="molecule type" value="Genomic_DNA"/>
</dbReference>
<dbReference type="GO" id="GO:0005737">
    <property type="term" value="C:cytoplasm"/>
    <property type="evidence" value="ECO:0007669"/>
    <property type="project" value="UniProtKB-SubCell"/>
</dbReference>
<gene>
    <name evidence="11" type="primary">whiB</name>
    <name evidence="13" type="ORF">ACT18_00260</name>
</gene>
<dbReference type="AlphaFoldDB" id="A0A1B8SL61"/>
<evidence type="ECO:0000256" key="6">
    <source>
        <dbReference type="ARBA" id="ARBA00023014"/>
    </source>
</evidence>
<keyword evidence="14" id="KW-1185">Reference proteome</keyword>
<comment type="function">
    <text evidence="11">Acts as a transcriptional regulator. Probably redox-responsive. The apo- but not holo-form probably binds DNA.</text>
</comment>
<dbReference type="GO" id="GO:0045454">
    <property type="term" value="P:cell redox homeostasis"/>
    <property type="evidence" value="ECO:0007669"/>
    <property type="project" value="TreeGrafter"/>
</dbReference>
<keyword evidence="3 11" id="KW-0004">4Fe-4S</keyword>
<keyword evidence="8 11" id="KW-0238">DNA-binding</keyword>
<comment type="PTM">
    <text evidence="11">Upon Fe-S cluster removal intramolecular disulfide bonds are formed.</text>
</comment>
<proteinExistence type="inferred from homology"/>
<evidence type="ECO:0000256" key="9">
    <source>
        <dbReference type="ARBA" id="ARBA00023157"/>
    </source>
</evidence>
<organism evidence="13 14">
    <name type="scientific">Mycolicibacter kumamotonensis</name>
    <dbReference type="NCBI Taxonomy" id="354243"/>
    <lineage>
        <taxon>Bacteria</taxon>
        <taxon>Bacillati</taxon>
        <taxon>Actinomycetota</taxon>
        <taxon>Actinomycetes</taxon>
        <taxon>Mycobacteriales</taxon>
        <taxon>Mycobacteriaceae</taxon>
        <taxon>Mycolicibacter</taxon>
    </lineage>
</organism>
<evidence type="ECO:0000256" key="11">
    <source>
        <dbReference type="HAMAP-Rule" id="MF_01479"/>
    </source>
</evidence>
<dbReference type="GO" id="GO:0045892">
    <property type="term" value="P:negative regulation of DNA-templated transcription"/>
    <property type="evidence" value="ECO:0007669"/>
    <property type="project" value="TreeGrafter"/>
</dbReference>
<dbReference type="GO" id="GO:0003677">
    <property type="term" value="F:DNA binding"/>
    <property type="evidence" value="ECO:0007669"/>
    <property type="project" value="UniProtKB-UniRule"/>
</dbReference>
<feature type="binding site" evidence="11">
    <location>
        <position position="48"/>
    </location>
    <ligand>
        <name>[4Fe-4S] cluster</name>
        <dbReference type="ChEBI" id="CHEBI:49883"/>
    </ligand>
</feature>
<dbReference type="OrthoDB" id="4763193at2"/>
<feature type="binding site" evidence="11">
    <location>
        <position position="51"/>
    </location>
    <ligand>
        <name>[4Fe-4S] cluster</name>
        <dbReference type="ChEBI" id="CHEBI:49883"/>
    </ligand>
</feature>
<keyword evidence="4 11" id="KW-0479">Metal-binding</keyword>
<evidence type="ECO:0000256" key="8">
    <source>
        <dbReference type="ARBA" id="ARBA00023125"/>
    </source>
</evidence>
<evidence type="ECO:0000313" key="13">
    <source>
        <dbReference type="EMBL" id="OBY33430.1"/>
    </source>
</evidence>
<keyword evidence="10 11" id="KW-0804">Transcription</keyword>
<dbReference type="InterPro" id="IPR003482">
    <property type="entry name" value="Whib"/>
</dbReference>
<reference evidence="13 14" key="1">
    <citation type="submission" date="2015-06" db="EMBL/GenBank/DDBJ databases">
        <title>Genome sequence of Mycobacterium kumamotonense strain Roo.</title>
        <authorList>
            <person name="Greninger A.L."/>
            <person name="Cunningham G."/>
            <person name="Miller S."/>
        </authorList>
    </citation>
    <scope>NUCLEOTIDE SEQUENCE [LARGE SCALE GENOMIC DNA]</scope>
    <source>
        <strain evidence="13 14">Roo</strain>
    </source>
</reference>
<dbReference type="RefSeq" id="WP_065286688.1">
    <property type="nucleotide sequence ID" value="NZ_LFOE01000001.1"/>
</dbReference>
<keyword evidence="6 11" id="KW-0411">Iron-sulfur</keyword>
<evidence type="ECO:0000256" key="4">
    <source>
        <dbReference type="ARBA" id="ARBA00022723"/>
    </source>
</evidence>
<comment type="caution">
    <text evidence="13">The sequence shown here is derived from an EMBL/GenBank/DDBJ whole genome shotgun (WGS) entry which is preliminary data.</text>
</comment>
<evidence type="ECO:0000259" key="12">
    <source>
        <dbReference type="PROSITE" id="PS51674"/>
    </source>
</evidence>
<dbReference type="Proteomes" id="UP000092668">
    <property type="component" value="Unassembled WGS sequence"/>
</dbReference>
<comment type="subcellular location">
    <subcellularLocation>
        <location evidence="1 11">Cytoplasm</location>
    </subcellularLocation>
</comment>
<evidence type="ECO:0000313" key="14">
    <source>
        <dbReference type="Proteomes" id="UP000092668"/>
    </source>
</evidence>
<name>A0A1B8SL61_9MYCO</name>
<dbReference type="HAMAP" id="MF_01479">
    <property type="entry name" value="WhiB"/>
    <property type="match status" value="1"/>
</dbReference>
<protein>
    <recommendedName>
        <fullName evidence="11">Transcriptional regulator WhiB</fullName>
    </recommendedName>
</protein>
<sequence>MSASPYSLPPDEDDDPESWRIHANCRGFDTDIWYPELGANSRYAQRVCQRCPVKMQCLQYALDNEEVHGVWGGTTSSERIEIFKRRGPK</sequence>
<comment type="similarity">
    <text evidence="2 11">Belongs to the WhiB family.</text>
</comment>
<keyword evidence="11" id="KW-0963">Cytoplasm</keyword>
<evidence type="ECO:0000256" key="7">
    <source>
        <dbReference type="ARBA" id="ARBA00023015"/>
    </source>
</evidence>
<accession>A0A1B8SL61</accession>
<evidence type="ECO:0000256" key="5">
    <source>
        <dbReference type="ARBA" id="ARBA00023004"/>
    </source>
</evidence>
<dbReference type="InterPro" id="IPR034768">
    <property type="entry name" value="4FE4S_WBL"/>
</dbReference>
<evidence type="ECO:0000256" key="3">
    <source>
        <dbReference type="ARBA" id="ARBA00022485"/>
    </source>
</evidence>
<dbReference type="GO" id="GO:0047134">
    <property type="term" value="F:protein-disulfide reductase [NAD(P)H] activity"/>
    <property type="evidence" value="ECO:0007669"/>
    <property type="project" value="TreeGrafter"/>
</dbReference>
<keyword evidence="5 11" id="KW-0408">Iron</keyword>
<feature type="domain" description="4Fe-4S Wbl-type" evidence="12">
    <location>
        <begin position="24"/>
        <end position="81"/>
    </location>
</feature>
<evidence type="ECO:0000256" key="2">
    <source>
        <dbReference type="ARBA" id="ARBA00006597"/>
    </source>
</evidence>
<dbReference type="GO" id="GO:0046872">
    <property type="term" value="F:metal ion binding"/>
    <property type="evidence" value="ECO:0007669"/>
    <property type="project" value="UniProtKB-KW"/>
</dbReference>
<feature type="binding site" evidence="11">
    <location>
        <position position="25"/>
    </location>
    <ligand>
        <name>[4Fe-4S] cluster</name>
        <dbReference type="ChEBI" id="CHEBI:49883"/>
    </ligand>
</feature>
<feature type="binding site" evidence="11">
    <location>
        <position position="57"/>
    </location>
    <ligand>
        <name>[4Fe-4S] cluster</name>
        <dbReference type="ChEBI" id="CHEBI:49883"/>
    </ligand>
</feature>
<dbReference type="GO" id="GO:0051539">
    <property type="term" value="F:4 iron, 4 sulfur cluster binding"/>
    <property type="evidence" value="ECO:0007669"/>
    <property type="project" value="UniProtKB-UniRule"/>
</dbReference>
<keyword evidence="9 11" id="KW-1015">Disulfide bond</keyword>
<comment type="PTM">
    <text evidence="11">The Fe-S cluster can be nitrosylated by nitric oxide (NO).</text>
</comment>